<evidence type="ECO:0000313" key="5">
    <source>
        <dbReference type="Proteomes" id="UP001476583"/>
    </source>
</evidence>
<dbReference type="PANTHER" id="PTHR11019:SF199">
    <property type="entry name" value="HTH-TYPE TRANSCRIPTIONAL REGULATOR NIMR"/>
    <property type="match status" value="1"/>
</dbReference>
<name>A0ABZ2RP39_ECTME</name>
<dbReference type="Proteomes" id="UP001476583">
    <property type="component" value="Chromosome"/>
</dbReference>
<accession>A0ABZ2RP39</accession>
<dbReference type="Pfam" id="PF12833">
    <property type="entry name" value="HTH_18"/>
    <property type="match status" value="1"/>
</dbReference>
<gene>
    <name evidence="4" type="ORF">WG219_10740</name>
</gene>
<organism evidence="4 5">
    <name type="scientific">Ectopseudomonas mendocina</name>
    <name type="common">Pseudomonas mendocina</name>
    <dbReference type="NCBI Taxonomy" id="300"/>
    <lineage>
        <taxon>Bacteria</taxon>
        <taxon>Pseudomonadati</taxon>
        <taxon>Pseudomonadota</taxon>
        <taxon>Gammaproteobacteria</taxon>
        <taxon>Pseudomonadales</taxon>
        <taxon>Pseudomonadaceae</taxon>
        <taxon>Ectopseudomonas</taxon>
    </lineage>
</organism>
<protein>
    <submittedName>
        <fullName evidence="4">AraC family transcriptional regulator</fullName>
    </submittedName>
</protein>
<dbReference type="PROSITE" id="PS01124">
    <property type="entry name" value="HTH_ARAC_FAMILY_2"/>
    <property type="match status" value="1"/>
</dbReference>
<keyword evidence="1" id="KW-0805">Transcription regulation</keyword>
<evidence type="ECO:0000256" key="2">
    <source>
        <dbReference type="ARBA" id="ARBA00023163"/>
    </source>
</evidence>
<reference evidence="4 5" key="1">
    <citation type="submission" date="2024-03" db="EMBL/GenBank/DDBJ databases">
        <title>Complete genome of BD2.</title>
        <authorList>
            <person name="Cao G."/>
        </authorList>
    </citation>
    <scope>NUCLEOTIDE SEQUENCE [LARGE SCALE GENOMIC DNA]</scope>
    <source>
        <strain evidence="4 5">BD2</strain>
    </source>
</reference>
<proteinExistence type="predicted"/>
<dbReference type="SMART" id="SM00342">
    <property type="entry name" value="HTH_ARAC"/>
    <property type="match status" value="1"/>
</dbReference>
<evidence type="ECO:0000256" key="1">
    <source>
        <dbReference type="ARBA" id="ARBA00023015"/>
    </source>
</evidence>
<dbReference type="InterPro" id="IPR018060">
    <property type="entry name" value="HTH_AraC"/>
</dbReference>
<evidence type="ECO:0000313" key="4">
    <source>
        <dbReference type="EMBL" id="WXL27888.1"/>
    </source>
</evidence>
<keyword evidence="5" id="KW-1185">Reference proteome</keyword>
<feature type="domain" description="HTH araC/xylS-type" evidence="3">
    <location>
        <begin position="50"/>
        <end position="147"/>
    </location>
</feature>
<dbReference type="InterPro" id="IPR009057">
    <property type="entry name" value="Homeodomain-like_sf"/>
</dbReference>
<dbReference type="EMBL" id="CP148074">
    <property type="protein sequence ID" value="WXL27888.1"/>
    <property type="molecule type" value="Genomic_DNA"/>
</dbReference>
<dbReference type="Gene3D" id="1.10.10.60">
    <property type="entry name" value="Homeodomain-like"/>
    <property type="match status" value="1"/>
</dbReference>
<sequence>MQSLIIALAEPQQLLAPESRTLAEQLLLAELPAQPRIHSFFPLPRDARLRKVAEALMDNPGDRRTLVQWCSFANMSERTLSRRLMDETGMSFSNWRRQLHLMVALEALAKGHSVQRIASDLGYEAVTGFITMFKAAFGTTPAKYLSALKPHSPLEPDNQ</sequence>
<dbReference type="PANTHER" id="PTHR11019">
    <property type="entry name" value="HTH-TYPE TRANSCRIPTIONAL REGULATOR NIMR"/>
    <property type="match status" value="1"/>
</dbReference>
<evidence type="ECO:0000259" key="3">
    <source>
        <dbReference type="PROSITE" id="PS01124"/>
    </source>
</evidence>
<keyword evidence="2" id="KW-0804">Transcription</keyword>
<dbReference type="SUPFAM" id="SSF46689">
    <property type="entry name" value="Homeodomain-like"/>
    <property type="match status" value="2"/>
</dbReference>